<keyword evidence="1" id="KW-0812">Transmembrane</keyword>
<reference evidence="2 3" key="1">
    <citation type="submission" date="2018-05" db="EMBL/GenBank/DDBJ databases">
        <title>Complete genome sequence of Arcticibacterium luteifluviistationis SM1504T, a cytophagaceae bacterium isolated from Arctic surface seawater.</title>
        <authorList>
            <person name="Li Y."/>
            <person name="Qin Q.-L."/>
        </authorList>
    </citation>
    <scope>NUCLEOTIDE SEQUENCE [LARGE SCALE GENOMIC DNA]</scope>
    <source>
        <strain evidence="2 3">SM1504</strain>
    </source>
</reference>
<dbReference type="Pfam" id="PF06078">
    <property type="entry name" value="DUF937"/>
    <property type="match status" value="1"/>
</dbReference>
<gene>
    <name evidence="2" type="ORF">DJ013_13095</name>
</gene>
<dbReference type="RefSeq" id="WP_111372243.1">
    <property type="nucleotide sequence ID" value="NZ_CP029480.1"/>
</dbReference>
<keyword evidence="3" id="KW-1185">Reference proteome</keyword>
<evidence type="ECO:0008006" key="4">
    <source>
        <dbReference type="Google" id="ProtNLM"/>
    </source>
</evidence>
<dbReference type="Proteomes" id="UP000249873">
    <property type="component" value="Chromosome"/>
</dbReference>
<proteinExistence type="predicted"/>
<name>A0A2Z4GD73_9BACT</name>
<dbReference type="EMBL" id="CP029480">
    <property type="protein sequence ID" value="AWV99050.1"/>
    <property type="molecule type" value="Genomic_DNA"/>
</dbReference>
<dbReference type="KEGG" id="als:DJ013_13095"/>
<dbReference type="AlphaFoldDB" id="A0A2Z4GD73"/>
<organism evidence="2 3">
    <name type="scientific">Arcticibacterium luteifluviistationis</name>
    <dbReference type="NCBI Taxonomy" id="1784714"/>
    <lineage>
        <taxon>Bacteria</taxon>
        <taxon>Pseudomonadati</taxon>
        <taxon>Bacteroidota</taxon>
        <taxon>Cytophagia</taxon>
        <taxon>Cytophagales</taxon>
        <taxon>Leadbetterellaceae</taxon>
        <taxon>Arcticibacterium</taxon>
    </lineage>
</organism>
<evidence type="ECO:0000256" key="1">
    <source>
        <dbReference type="SAM" id="Phobius"/>
    </source>
</evidence>
<keyword evidence="1" id="KW-1133">Transmembrane helix</keyword>
<protein>
    <recommendedName>
        <fullName evidence="4">DUF937 domain-containing protein</fullName>
    </recommendedName>
</protein>
<evidence type="ECO:0000313" key="3">
    <source>
        <dbReference type="Proteomes" id="UP000249873"/>
    </source>
</evidence>
<evidence type="ECO:0000313" key="2">
    <source>
        <dbReference type="EMBL" id="AWV99050.1"/>
    </source>
</evidence>
<feature type="transmembrane region" description="Helical" evidence="1">
    <location>
        <begin position="207"/>
        <end position="225"/>
    </location>
</feature>
<keyword evidence="1" id="KW-0472">Membrane</keyword>
<dbReference type="InterPro" id="IPR009282">
    <property type="entry name" value="DUF937"/>
</dbReference>
<dbReference type="OrthoDB" id="9782229at2"/>
<sequence length="227" mass="23741">MSTNLLELAKGYLSNAAVGQVSEFLGEDPSRISKGLSGTLPIILGGIMKRSSTEDGLGSLTGLINLGSNSGILDNLSGLLSNKSLSQGLLDNGSGLVLSTLGNNVDSVVDEISSFSGLNKSSSRSLLSIVAPLLMSVIGKQVKLEGLSLSGLASLLMEQKGHVQAAIPAGLSGVEDLLNFDNLGHYKGKTSLAMAALSTRIFRGRSWMNFLLPILLIMVAIWAYTNY</sequence>
<accession>A0A2Z4GD73</accession>